<evidence type="ECO:0000313" key="1">
    <source>
        <dbReference type="EMBL" id="KDR17189.1"/>
    </source>
</evidence>
<keyword evidence="2" id="KW-1185">Reference proteome</keyword>
<protein>
    <submittedName>
        <fullName evidence="1">Uncharacterized protein</fullName>
    </submittedName>
</protein>
<gene>
    <name evidence="1" type="ORF">L798_08291</name>
</gene>
<dbReference type="EMBL" id="KK852750">
    <property type="protein sequence ID" value="KDR17189.1"/>
    <property type="molecule type" value="Genomic_DNA"/>
</dbReference>
<organism evidence="1 2">
    <name type="scientific">Zootermopsis nevadensis</name>
    <name type="common">Dampwood termite</name>
    <dbReference type="NCBI Taxonomy" id="136037"/>
    <lineage>
        <taxon>Eukaryota</taxon>
        <taxon>Metazoa</taxon>
        <taxon>Ecdysozoa</taxon>
        <taxon>Arthropoda</taxon>
        <taxon>Hexapoda</taxon>
        <taxon>Insecta</taxon>
        <taxon>Pterygota</taxon>
        <taxon>Neoptera</taxon>
        <taxon>Polyneoptera</taxon>
        <taxon>Dictyoptera</taxon>
        <taxon>Blattodea</taxon>
        <taxon>Blattoidea</taxon>
        <taxon>Termitoidae</taxon>
        <taxon>Termopsidae</taxon>
        <taxon>Zootermopsis</taxon>
    </lineage>
</organism>
<evidence type="ECO:0000313" key="2">
    <source>
        <dbReference type="Proteomes" id="UP000027135"/>
    </source>
</evidence>
<reference evidence="1 2" key="1">
    <citation type="journal article" date="2014" name="Nat. Commun.">
        <title>Molecular traces of alternative social organization in a termite genome.</title>
        <authorList>
            <person name="Terrapon N."/>
            <person name="Li C."/>
            <person name="Robertson H.M."/>
            <person name="Ji L."/>
            <person name="Meng X."/>
            <person name="Booth W."/>
            <person name="Chen Z."/>
            <person name="Childers C.P."/>
            <person name="Glastad K.M."/>
            <person name="Gokhale K."/>
            <person name="Gowin J."/>
            <person name="Gronenberg W."/>
            <person name="Hermansen R.A."/>
            <person name="Hu H."/>
            <person name="Hunt B.G."/>
            <person name="Huylmans A.K."/>
            <person name="Khalil S.M."/>
            <person name="Mitchell R.D."/>
            <person name="Munoz-Torres M.C."/>
            <person name="Mustard J.A."/>
            <person name="Pan H."/>
            <person name="Reese J.T."/>
            <person name="Scharf M.E."/>
            <person name="Sun F."/>
            <person name="Vogel H."/>
            <person name="Xiao J."/>
            <person name="Yang W."/>
            <person name="Yang Z."/>
            <person name="Yang Z."/>
            <person name="Zhou J."/>
            <person name="Zhu J."/>
            <person name="Brent C.S."/>
            <person name="Elsik C.G."/>
            <person name="Goodisman M.A."/>
            <person name="Liberles D.A."/>
            <person name="Roe R.M."/>
            <person name="Vargo E.L."/>
            <person name="Vilcinskas A."/>
            <person name="Wang J."/>
            <person name="Bornberg-Bauer E."/>
            <person name="Korb J."/>
            <person name="Zhang G."/>
            <person name="Liebig J."/>
        </authorList>
    </citation>
    <scope>NUCLEOTIDE SEQUENCE [LARGE SCALE GENOMIC DNA]</scope>
    <source>
        <tissue evidence="1">Whole organism</tissue>
    </source>
</reference>
<dbReference type="InParanoid" id="A0A067R2D9"/>
<dbReference type="Proteomes" id="UP000027135">
    <property type="component" value="Unassembled WGS sequence"/>
</dbReference>
<dbReference type="AlphaFoldDB" id="A0A067R2D9"/>
<proteinExistence type="predicted"/>
<sequence>MPEEPSTVRPQEEPEIQLVSHVQEISSPKRSEEQLQLDIEMMMQKLRSLWDAGIQVTFGHICPPASTDRITAMTTFELLLHMHHLNIVLLRQSLRICPPTLPREPVIIHPGQ</sequence>
<name>A0A067R2D9_ZOONE</name>
<accession>A0A067R2D9</accession>